<keyword evidence="2" id="KW-1185">Reference proteome</keyword>
<accession>A0A834SML3</accession>
<dbReference type="AlphaFoldDB" id="A0A834SML3"/>
<organism evidence="1 2">
    <name type="scientific">Senna tora</name>
    <dbReference type="NCBI Taxonomy" id="362788"/>
    <lineage>
        <taxon>Eukaryota</taxon>
        <taxon>Viridiplantae</taxon>
        <taxon>Streptophyta</taxon>
        <taxon>Embryophyta</taxon>
        <taxon>Tracheophyta</taxon>
        <taxon>Spermatophyta</taxon>
        <taxon>Magnoliopsida</taxon>
        <taxon>eudicotyledons</taxon>
        <taxon>Gunneridae</taxon>
        <taxon>Pentapetalae</taxon>
        <taxon>rosids</taxon>
        <taxon>fabids</taxon>
        <taxon>Fabales</taxon>
        <taxon>Fabaceae</taxon>
        <taxon>Caesalpinioideae</taxon>
        <taxon>Cassia clade</taxon>
        <taxon>Senna</taxon>
    </lineage>
</organism>
<evidence type="ECO:0000313" key="1">
    <source>
        <dbReference type="EMBL" id="KAF7805155.1"/>
    </source>
</evidence>
<reference evidence="1" key="1">
    <citation type="submission" date="2020-09" db="EMBL/GenBank/DDBJ databases">
        <title>Genome-Enabled Discovery of Anthraquinone Biosynthesis in Senna tora.</title>
        <authorList>
            <person name="Kang S.-H."/>
            <person name="Pandey R.P."/>
            <person name="Lee C.-M."/>
            <person name="Sim J.-S."/>
            <person name="Jeong J.-T."/>
            <person name="Choi B.-S."/>
            <person name="Jung M."/>
            <person name="Ginzburg D."/>
            <person name="Zhao K."/>
            <person name="Won S.Y."/>
            <person name="Oh T.-J."/>
            <person name="Yu Y."/>
            <person name="Kim N.-H."/>
            <person name="Lee O.R."/>
            <person name="Lee T.-H."/>
            <person name="Bashyal P."/>
            <person name="Kim T.-S."/>
            <person name="Lee W.-H."/>
            <person name="Kawkins C."/>
            <person name="Kim C.-K."/>
            <person name="Kim J.S."/>
            <person name="Ahn B.O."/>
            <person name="Rhee S.Y."/>
            <person name="Sohng J.K."/>
        </authorList>
    </citation>
    <scope>NUCLEOTIDE SEQUENCE</scope>
    <source>
        <tissue evidence="1">Leaf</tissue>
    </source>
</reference>
<dbReference type="EMBL" id="JAAIUW010000013">
    <property type="protein sequence ID" value="KAF7805155.1"/>
    <property type="molecule type" value="Genomic_DNA"/>
</dbReference>
<dbReference type="Proteomes" id="UP000634136">
    <property type="component" value="Unassembled WGS sequence"/>
</dbReference>
<proteinExistence type="predicted"/>
<evidence type="ECO:0000313" key="2">
    <source>
        <dbReference type="Proteomes" id="UP000634136"/>
    </source>
</evidence>
<protein>
    <submittedName>
        <fullName evidence="1">Uncharacterized protein</fullName>
    </submittedName>
</protein>
<gene>
    <name evidence="1" type="ORF">G2W53_044266</name>
</gene>
<name>A0A834SML3_9FABA</name>
<comment type="caution">
    <text evidence="1">The sequence shown here is derived from an EMBL/GenBank/DDBJ whole genome shotgun (WGS) entry which is preliminary data.</text>
</comment>
<sequence>MVGDQAIRRVNVRDEIERHEKRKEGGIWSERWGEERGQVKDKKMCAL</sequence>